<dbReference type="AlphaFoldDB" id="A0A6C0HHT3"/>
<feature type="transmembrane region" description="Helical" evidence="1">
    <location>
        <begin position="6"/>
        <end position="26"/>
    </location>
</feature>
<keyword evidence="1" id="KW-0472">Membrane</keyword>
<keyword evidence="1" id="KW-1133">Transmembrane helix</keyword>
<keyword evidence="1" id="KW-0812">Transmembrane</keyword>
<reference evidence="2" key="1">
    <citation type="journal article" date="2020" name="Nature">
        <title>Giant virus diversity and host interactions through global metagenomics.</title>
        <authorList>
            <person name="Schulz F."/>
            <person name="Roux S."/>
            <person name="Paez-Espino D."/>
            <person name="Jungbluth S."/>
            <person name="Walsh D.A."/>
            <person name="Denef V.J."/>
            <person name="McMahon K.D."/>
            <person name="Konstantinidis K.T."/>
            <person name="Eloe-Fadrosh E.A."/>
            <person name="Kyrpides N.C."/>
            <person name="Woyke T."/>
        </authorList>
    </citation>
    <scope>NUCLEOTIDE SEQUENCE</scope>
    <source>
        <strain evidence="2">GVMAG-M-3300023184-105</strain>
    </source>
</reference>
<evidence type="ECO:0000256" key="1">
    <source>
        <dbReference type="SAM" id="Phobius"/>
    </source>
</evidence>
<evidence type="ECO:0000313" key="2">
    <source>
        <dbReference type="EMBL" id="QHT80014.1"/>
    </source>
</evidence>
<protein>
    <submittedName>
        <fullName evidence="2">Uncharacterized protein</fullName>
    </submittedName>
</protein>
<dbReference type="EMBL" id="MN739958">
    <property type="protein sequence ID" value="QHT80014.1"/>
    <property type="molecule type" value="Genomic_DNA"/>
</dbReference>
<name>A0A6C0HHT3_9ZZZZ</name>
<organism evidence="2">
    <name type="scientific">viral metagenome</name>
    <dbReference type="NCBI Taxonomy" id="1070528"/>
    <lineage>
        <taxon>unclassified sequences</taxon>
        <taxon>metagenomes</taxon>
        <taxon>organismal metagenomes</taxon>
    </lineage>
</organism>
<accession>A0A6C0HHT3</accession>
<proteinExistence type="predicted"/>
<sequence length="138" mass="14746">MDTFQITVLIIAAVLLILIFVTIGILTKYSQTDNVFPPIANTCPDYWAVDSAGNCIIPPTSSSLNTGKIYTGSTINISASKDDTSKSYTPGYSSANGTINFSDPLWGTLGKTTTCAKKTWANTNTLNWDGISNFNSCA</sequence>